<evidence type="ECO:0000313" key="2">
    <source>
        <dbReference type="EMBL" id="SCP98243.1"/>
    </source>
</evidence>
<dbReference type="Gene3D" id="3.20.20.150">
    <property type="entry name" value="Divalent-metal-dependent TIM barrel enzymes"/>
    <property type="match status" value="1"/>
</dbReference>
<evidence type="ECO:0000313" key="3">
    <source>
        <dbReference type="Proteomes" id="UP000199315"/>
    </source>
</evidence>
<feature type="domain" description="Xylose isomerase-like TIM barrel" evidence="1">
    <location>
        <begin position="53"/>
        <end position="259"/>
    </location>
</feature>
<accession>A0A1D3TVS2</accession>
<evidence type="ECO:0000259" key="1">
    <source>
        <dbReference type="Pfam" id="PF01261"/>
    </source>
</evidence>
<sequence length="279" mass="30991">MQIGIRVHDTKELPLEERLQVIKEQGFTCGHLALSKVISGHSVKNAALTPGFAMYIKRAFAKNELDIAVLGCYLNLANPNKEQLAEIIETYKVHIRFASILGCGVVGTETGAPNEEYRFEAACHTQEALDTFIENLRPIVAYAENMGVIVAIEPVFRHIVSNPERAREVLDRIQSPNLQIILDPVNLLDVSNYQDRESIIAEAVALLGDAAAVIHIKDFVVENGQLKSLAAGSGMMNYERILSFVKKEKPFVHVTLEDTVPENAVRARELIQSVYNEVK</sequence>
<gene>
    <name evidence="2" type="ORF">SAMN05421730_101832</name>
</gene>
<name>A0A1D3TVS2_9FIRM</name>
<keyword evidence="3" id="KW-1185">Reference proteome</keyword>
<dbReference type="STRING" id="1619234.SAMN05421730_101832"/>
<dbReference type="RefSeq" id="WP_091235151.1">
    <property type="nucleotide sequence ID" value="NZ_FMKA01000018.1"/>
</dbReference>
<reference evidence="2 3" key="1">
    <citation type="submission" date="2016-09" db="EMBL/GenBank/DDBJ databases">
        <authorList>
            <person name="Capua I."/>
            <person name="De Benedictis P."/>
            <person name="Joannis T."/>
            <person name="Lombin L.H."/>
            <person name="Cattoli G."/>
        </authorList>
    </citation>
    <scope>NUCLEOTIDE SEQUENCE [LARGE SCALE GENOMIC DNA]</scope>
    <source>
        <strain evidence="2 3">GluBS11</strain>
    </source>
</reference>
<organism evidence="2 3">
    <name type="scientific">Anaerobium acetethylicum</name>
    <dbReference type="NCBI Taxonomy" id="1619234"/>
    <lineage>
        <taxon>Bacteria</taxon>
        <taxon>Bacillati</taxon>
        <taxon>Bacillota</taxon>
        <taxon>Clostridia</taxon>
        <taxon>Lachnospirales</taxon>
        <taxon>Lachnospiraceae</taxon>
        <taxon>Anaerobium</taxon>
    </lineage>
</organism>
<dbReference type="OrthoDB" id="2063291at2"/>
<keyword evidence="2" id="KW-0413">Isomerase</keyword>
<dbReference type="AlphaFoldDB" id="A0A1D3TVS2"/>
<protein>
    <submittedName>
        <fullName evidence="2">Sugar phosphate isomerase/epimerase</fullName>
    </submittedName>
</protein>
<proteinExistence type="predicted"/>
<dbReference type="SUPFAM" id="SSF51658">
    <property type="entry name" value="Xylose isomerase-like"/>
    <property type="match status" value="1"/>
</dbReference>
<dbReference type="Pfam" id="PF01261">
    <property type="entry name" value="AP_endonuc_2"/>
    <property type="match status" value="1"/>
</dbReference>
<dbReference type="EMBL" id="FMKA01000018">
    <property type="protein sequence ID" value="SCP98243.1"/>
    <property type="molecule type" value="Genomic_DNA"/>
</dbReference>
<dbReference type="InterPro" id="IPR013022">
    <property type="entry name" value="Xyl_isomerase-like_TIM-brl"/>
</dbReference>
<dbReference type="InterPro" id="IPR036237">
    <property type="entry name" value="Xyl_isomerase-like_sf"/>
</dbReference>
<dbReference type="PANTHER" id="PTHR12110">
    <property type="entry name" value="HYDROXYPYRUVATE ISOMERASE"/>
    <property type="match status" value="1"/>
</dbReference>
<dbReference type="InterPro" id="IPR050312">
    <property type="entry name" value="IolE/XylAMocC-like"/>
</dbReference>
<dbReference type="GO" id="GO:0016853">
    <property type="term" value="F:isomerase activity"/>
    <property type="evidence" value="ECO:0007669"/>
    <property type="project" value="UniProtKB-KW"/>
</dbReference>
<dbReference type="Proteomes" id="UP000199315">
    <property type="component" value="Unassembled WGS sequence"/>
</dbReference>